<dbReference type="PIRSF" id="PIRSF000429">
    <property type="entry name" value="Ac-CoA_Ac_transf"/>
    <property type="match status" value="1"/>
</dbReference>
<dbReference type="PROSITE" id="PS00099">
    <property type="entry name" value="THIOLASE_3"/>
    <property type="match status" value="1"/>
</dbReference>
<evidence type="ECO:0000256" key="8">
    <source>
        <dbReference type="ARBA" id="ARBA00051550"/>
    </source>
</evidence>
<keyword evidence="4 10" id="KW-0808">Transferase</keyword>
<dbReference type="PROSITE" id="PS00737">
    <property type="entry name" value="THIOLASE_2"/>
    <property type="match status" value="1"/>
</dbReference>
<dbReference type="InterPro" id="IPR020610">
    <property type="entry name" value="Thiolase_AS"/>
</dbReference>
<feature type="active site" description="Acyl-thioester intermediate" evidence="9">
    <location>
        <position position="89"/>
    </location>
</feature>
<evidence type="ECO:0000256" key="9">
    <source>
        <dbReference type="PIRSR" id="PIRSR000429-1"/>
    </source>
</evidence>
<evidence type="ECO:0000313" key="14">
    <source>
        <dbReference type="Proteomes" id="UP000218387"/>
    </source>
</evidence>
<comment type="catalytic activity">
    <reaction evidence="8">
        <text>2 acetyl-CoA = acetoacetyl-CoA + CoA</text>
        <dbReference type="Rhea" id="RHEA:21036"/>
        <dbReference type="ChEBI" id="CHEBI:57286"/>
        <dbReference type="ChEBI" id="CHEBI:57287"/>
        <dbReference type="ChEBI" id="CHEBI:57288"/>
        <dbReference type="EC" id="2.3.1.9"/>
    </reaction>
</comment>
<dbReference type="Proteomes" id="UP000218387">
    <property type="component" value="Chromosome"/>
</dbReference>
<dbReference type="Gene3D" id="3.40.47.10">
    <property type="match status" value="2"/>
</dbReference>
<dbReference type="GO" id="GO:0005737">
    <property type="term" value="C:cytoplasm"/>
    <property type="evidence" value="ECO:0007669"/>
    <property type="project" value="UniProtKB-SubCell"/>
</dbReference>
<sequence>MAKEVVLAGAVRTAIGSFGGSLANVPVVDLGTIVIKEALNRAGVKPEDVDEVLMGCVLQAAQGQSVARQSAVNAGIPVEVPALTLNNLCGSGLKCINLAAAMIQAGEADIIVAGGMESMSGAAYAVPKGRYGYRMGDGQFIDTMIKDGLTDAFNHYHMGITAENVAEQYDVTREDQDDFAAKSQQKCEAAQAAGRFDDEIVPVPVKVKKEIVEFKVDEFPRKGVTAEGISKMRPAFKKDGTVTAANASGINDGAAAIVVMSAEKAKELGVKPMAKFVVGASAGVDPSIMGVGPIFSSRKALEKAGLTIDDMDLVEANEAFAAQSCAVGKTLNIPEDKLNVNGGAIALGHPVGASGCRIMVTLLHEMQKRGAKKGLATLCVGGGMGVSTIVEMD</sequence>
<keyword evidence="14" id="KW-1185">Reference proteome</keyword>
<feature type="domain" description="Thiolase C-terminal" evidence="12">
    <location>
        <begin position="271"/>
        <end position="391"/>
    </location>
</feature>
<evidence type="ECO:0000313" key="13">
    <source>
        <dbReference type="EMBL" id="QCT72616.1"/>
    </source>
</evidence>
<dbReference type="InterPro" id="IPR016039">
    <property type="entry name" value="Thiolase-like"/>
</dbReference>
<dbReference type="CDD" id="cd00751">
    <property type="entry name" value="thiolase"/>
    <property type="match status" value="1"/>
</dbReference>
<dbReference type="GeneID" id="68361957"/>
<organism evidence="13 14">
    <name type="scientific">Eubacterium maltosivorans</name>
    <dbReference type="NCBI Taxonomy" id="2041044"/>
    <lineage>
        <taxon>Bacteria</taxon>
        <taxon>Bacillati</taxon>
        <taxon>Bacillota</taxon>
        <taxon>Clostridia</taxon>
        <taxon>Eubacteriales</taxon>
        <taxon>Eubacteriaceae</taxon>
        <taxon>Eubacterium</taxon>
    </lineage>
</organism>
<evidence type="ECO:0000256" key="2">
    <source>
        <dbReference type="ARBA" id="ARBA00010982"/>
    </source>
</evidence>
<accession>A0A4V1GMA6</accession>
<evidence type="ECO:0000256" key="4">
    <source>
        <dbReference type="ARBA" id="ARBA00022679"/>
    </source>
</evidence>
<comment type="subcellular location">
    <subcellularLocation>
        <location evidence="1">Cytoplasm</location>
    </subcellularLocation>
</comment>
<dbReference type="PANTHER" id="PTHR18919">
    <property type="entry name" value="ACETYL-COA C-ACYLTRANSFERASE"/>
    <property type="match status" value="1"/>
</dbReference>
<dbReference type="KEGG" id="emt:CPZ25_015195"/>
<dbReference type="Pfam" id="PF02803">
    <property type="entry name" value="Thiolase_C"/>
    <property type="match status" value="1"/>
</dbReference>
<dbReference type="InterPro" id="IPR020617">
    <property type="entry name" value="Thiolase_C"/>
</dbReference>
<name>A0A4V1GMA6_EUBML</name>
<dbReference type="InterPro" id="IPR020616">
    <property type="entry name" value="Thiolase_N"/>
</dbReference>
<dbReference type="AlphaFoldDB" id="A0A4V1GMA6"/>
<feature type="active site" description="Proton acceptor" evidence="9">
    <location>
        <position position="379"/>
    </location>
</feature>
<evidence type="ECO:0000256" key="5">
    <source>
        <dbReference type="ARBA" id="ARBA00023315"/>
    </source>
</evidence>
<dbReference type="Pfam" id="PF00108">
    <property type="entry name" value="Thiolase_N"/>
    <property type="match status" value="1"/>
</dbReference>
<dbReference type="FunFam" id="3.40.47.10:FF:000010">
    <property type="entry name" value="Acetyl-CoA acetyltransferase (Thiolase)"/>
    <property type="match status" value="1"/>
</dbReference>
<dbReference type="SUPFAM" id="SSF53901">
    <property type="entry name" value="Thiolase-like"/>
    <property type="match status" value="2"/>
</dbReference>
<protein>
    <recommendedName>
        <fullName evidence="7">Acetyl-CoA acetyltransferase</fullName>
        <ecNumber evidence="3">2.3.1.9</ecNumber>
    </recommendedName>
    <alternativeName>
        <fullName evidence="6">Acetoacetyl-CoA thiolase</fullName>
    </alternativeName>
</protein>
<dbReference type="RefSeq" id="WP_013378875.1">
    <property type="nucleotide sequence ID" value="NZ_CABJDW020000010.1"/>
</dbReference>
<dbReference type="GO" id="GO:0003985">
    <property type="term" value="F:acetyl-CoA C-acetyltransferase activity"/>
    <property type="evidence" value="ECO:0007669"/>
    <property type="project" value="UniProtKB-EC"/>
</dbReference>
<reference evidence="13 14" key="1">
    <citation type="submission" date="2018-05" db="EMBL/GenBank/DDBJ databases">
        <title>Genome comparison of Eubacterium sp.</title>
        <authorList>
            <person name="Feng Y."/>
            <person name="Sanchez-Andrea I."/>
            <person name="Stams A.J.M."/>
            <person name="De Vos W.M."/>
        </authorList>
    </citation>
    <scope>NUCLEOTIDE SEQUENCE [LARGE SCALE GENOMIC DNA]</scope>
    <source>
        <strain evidence="13 14">YI</strain>
    </source>
</reference>
<dbReference type="PANTHER" id="PTHR18919:SF107">
    <property type="entry name" value="ACETYL-COA ACETYLTRANSFERASE, CYTOSOLIC"/>
    <property type="match status" value="1"/>
</dbReference>
<feature type="domain" description="Thiolase N-terminal" evidence="11">
    <location>
        <begin position="5"/>
        <end position="262"/>
    </location>
</feature>
<evidence type="ECO:0000259" key="11">
    <source>
        <dbReference type="Pfam" id="PF00108"/>
    </source>
</evidence>
<comment type="similarity">
    <text evidence="2 10">Belongs to the thiolase-like superfamily. Thiolase family.</text>
</comment>
<feature type="active site" description="Proton acceptor" evidence="9">
    <location>
        <position position="349"/>
    </location>
</feature>
<dbReference type="EMBL" id="CP029487">
    <property type="protein sequence ID" value="QCT72616.1"/>
    <property type="molecule type" value="Genomic_DNA"/>
</dbReference>
<dbReference type="EC" id="2.3.1.9" evidence="3"/>
<evidence type="ECO:0000256" key="3">
    <source>
        <dbReference type="ARBA" id="ARBA00012705"/>
    </source>
</evidence>
<evidence type="ECO:0000256" key="1">
    <source>
        <dbReference type="ARBA" id="ARBA00004496"/>
    </source>
</evidence>
<gene>
    <name evidence="13" type="ORF">CPZ25_015195</name>
</gene>
<evidence type="ECO:0000256" key="10">
    <source>
        <dbReference type="RuleBase" id="RU003557"/>
    </source>
</evidence>
<dbReference type="InterPro" id="IPR020613">
    <property type="entry name" value="Thiolase_CS"/>
</dbReference>
<evidence type="ECO:0000256" key="6">
    <source>
        <dbReference type="ARBA" id="ARBA00030755"/>
    </source>
</evidence>
<dbReference type="NCBIfam" id="TIGR01930">
    <property type="entry name" value="AcCoA-C-Actrans"/>
    <property type="match status" value="1"/>
</dbReference>
<evidence type="ECO:0000256" key="7">
    <source>
        <dbReference type="ARBA" id="ARBA00044137"/>
    </source>
</evidence>
<proteinExistence type="inferred from homology"/>
<evidence type="ECO:0000259" key="12">
    <source>
        <dbReference type="Pfam" id="PF02803"/>
    </source>
</evidence>
<keyword evidence="5 10" id="KW-0012">Acyltransferase</keyword>
<dbReference type="InterPro" id="IPR002155">
    <property type="entry name" value="Thiolase"/>
</dbReference>